<sequence length="157" mass="17150">MVGCAMVNDLDDGAGKSPNSCHPSRLAQQQLRPLCSASETFVLVCGNESEREWSARHVRTSAARTPSQRVEVIVLLPILSLYQSRSMFFPYTLCSSRKPSLTNMRSAPVNGFHLLVHFDQQYLTSGFLNNGLTNVGQNRSSPVGPSPIVECTPVGII</sequence>
<proteinExistence type="predicted"/>
<keyword evidence="2" id="KW-1185">Reference proteome</keyword>
<gene>
    <name evidence="1" type="ORF">K460DRAFT_56516</name>
</gene>
<dbReference type="GeneID" id="63855780"/>
<evidence type="ECO:0000313" key="2">
    <source>
        <dbReference type="Proteomes" id="UP000800039"/>
    </source>
</evidence>
<dbReference type="AlphaFoldDB" id="A0A9P4GKU7"/>
<protein>
    <submittedName>
        <fullName evidence="1">Uncharacterized protein</fullName>
    </submittedName>
</protein>
<dbReference type="RefSeq" id="XP_040789867.1">
    <property type="nucleotide sequence ID" value="XM_040938524.1"/>
</dbReference>
<accession>A0A9P4GKU7</accession>
<dbReference type="Proteomes" id="UP000800039">
    <property type="component" value="Unassembled WGS sequence"/>
</dbReference>
<reference evidence="1" key="1">
    <citation type="submission" date="2020-01" db="EMBL/GenBank/DDBJ databases">
        <authorList>
            <consortium name="DOE Joint Genome Institute"/>
            <person name="Haridas S."/>
            <person name="Albert R."/>
            <person name="Binder M."/>
            <person name="Bloem J."/>
            <person name="Labutti K."/>
            <person name="Salamov A."/>
            <person name="Andreopoulos B."/>
            <person name="Baker S.E."/>
            <person name="Barry K."/>
            <person name="Bills G."/>
            <person name="Bluhm B.H."/>
            <person name="Cannon C."/>
            <person name="Castanera R."/>
            <person name="Culley D.E."/>
            <person name="Daum C."/>
            <person name="Ezra D."/>
            <person name="Gonzalez J.B."/>
            <person name="Henrissat B."/>
            <person name="Kuo A."/>
            <person name="Liang C."/>
            <person name="Lipzen A."/>
            <person name="Lutzoni F."/>
            <person name="Magnuson J."/>
            <person name="Mondo S."/>
            <person name="Nolan M."/>
            <person name="Ohm R."/>
            <person name="Pangilinan J."/>
            <person name="Park H.-J."/>
            <person name="Ramirez L."/>
            <person name="Alfaro M."/>
            <person name="Sun H."/>
            <person name="Tritt A."/>
            <person name="Yoshinaga Y."/>
            <person name="Zwiers L.-H."/>
            <person name="Turgeon B.G."/>
            <person name="Goodwin S.B."/>
            <person name="Spatafora J.W."/>
            <person name="Crous P.W."/>
            <person name="Grigoriev I.V."/>
        </authorList>
    </citation>
    <scope>NUCLEOTIDE SEQUENCE</scope>
    <source>
        <strain evidence="1">CBS 394.84</strain>
    </source>
</reference>
<dbReference type="EMBL" id="ML976615">
    <property type="protein sequence ID" value="KAF1847304.1"/>
    <property type="molecule type" value="Genomic_DNA"/>
</dbReference>
<organism evidence="1 2">
    <name type="scientific">Cucurbitaria berberidis CBS 394.84</name>
    <dbReference type="NCBI Taxonomy" id="1168544"/>
    <lineage>
        <taxon>Eukaryota</taxon>
        <taxon>Fungi</taxon>
        <taxon>Dikarya</taxon>
        <taxon>Ascomycota</taxon>
        <taxon>Pezizomycotina</taxon>
        <taxon>Dothideomycetes</taxon>
        <taxon>Pleosporomycetidae</taxon>
        <taxon>Pleosporales</taxon>
        <taxon>Pleosporineae</taxon>
        <taxon>Cucurbitariaceae</taxon>
        <taxon>Cucurbitaria</taxon>
    </lineage>
</organism>
<evidence type="ECO:0000313" key="1">
    <source>
        <dbReference type="EMBL" id="KAF1847304.1"/>
    </source>
</evidence>
<name>A0A9P4GKU7_9PLEO</name>
<comment type="caution">
    <text evidence="1">The sequence shown here is derived from an EMBL/GenBank/DDBJ whole genome shotgun (WGS) entry which is preliminary data.</text>
</comment>